<dbReference type="FunFam" id="3.15.10.10:FF:000001">
    <property type="entry name" value="phospholipid transfer protein-like"/>
    <property type="match status" value="1"/>
</dbReference>
<dbReference type="SMART" id="SM00329">
    <property type="entry name" value="BPI2"/>
    <property type="match status" value="1"/>
</dbReference>
<comment type="domain">
    <text evidence="11">The N-terminal region may be exposed to the interior of the granule, whereas the C-terminal portion may be embedded in the membrane. During phagocytosis and degranulation, proteases may be released and activated and cleave BPI at the junction of the N- and C-terminal portions of the molecule, providing controlled release of the N-terminal antibacterial fragment when bacteria are ingested.</text>
</comment>
<dbReference type="GO" id="GO:0001530">
    <property type="term" value="F:lipopolysaccharide binding"/>
    <property type="evidence" value="ECO:0007669"/>
    <property type="project" value="TreeGrafter"/>
</dbReference>
<accession>A0A8C5KAT4</accession>
<name>A0A8C5KAT4_JACJA</name>
<dbReference type="GO" id="GO:0032717">
    <property type="term" value="P:negative regulation of interleukin-8 production"/>
    <property type="evidence" value="ECO:0007669"/>
    <property type="project" value="TreeGrafter"/>
</dbReference>
<comment type="subunit">
    <text evidence="10 11">Monomer. Homodimer; disulfide-linked.</text>
</comment>
<evidence type="ECO:0000256" key="9">
    <source>
        <dbReference type="ARBA" id="ARBA00023180"/>
    </source>
</evidence>
<dbReference type="GO" id="GO:0032720">
    <property type="term" value="P:negative regulation of tumor necrosis factor production"/>
    <property type="evidence" value="ECO:0007669"/>
    <property type="project" value="TreeGrafter"/>
</dbReference>
<keyword evidence="4 11" id="KW-0929">Antimicrobial</keyword>
<keyword evidence="16" id="KW-1185">Reference proteome</keyword>
<dbReference type="GeneTree" id="ENSGT01150000286994"/>
<evidence type="ECO:0000256" key="3">
    <source>
        <dbReference type="ARBA" id="ARBA00017827"/>
    </source>
</evidence>
<reference evidence="15" key="1">
    <citation type="submission" date="2025-08" db="UniProtKB">
        <authorList>
            <consortium name="Ensembl"/>
        </authorList>
    </citation>
    <scope>IDENTIFICATION</scope>
</reference>
<evidence type="ECO:0000259" key="14">
    <source>
        <dbReference type="SMART" id="SM00329"/>
    </source>
</evidence>
<dbReference type="GO" id="GO:0045087">
    <property type="term" value="P:innate immune response"/>
    <property type="evidence" value="ECO:0007669"/>
    <property type="project" value="UniProtKB-UniRule"/>
</dbReference>
<dbReference type="AlphaFoldDB" id="A0A8C5KAT4"/>
<keyword evidence="6 11" id="KW-0391">Immunity</keyword>
<keyword evidence="7 11" id="KW-0044">Antibiotic</keyword>
<gene>
    <name evidence="15" type="primary">Bpi</name>
</gene>
<comment type="domain">
    <text evidence="11">The N- and C-terminal barrels adopt an identical fold despite having only 13% of conserved residues.</text>
</comment>
<sequence>VAWRPDNAPKWSTLVLLALMGTAVTVATNPGFMARISQKGLDFACIQGVAVLQKALEDIHIPNFSGIFKVKHLGKGQYNFYSITVDRFQLPRPQVKLQPNNGLQMSIHNASIRISGKWKAKKNFLKAGGMFGLNIEGVSISAELKLGRKPSTGYITVTCSRCINHIDSVHLRISGSKLGWLIRLFHNKIESSLRNIIHNKICKIVTKSVSSKLQPYVQTLPVTAKVDAVAGIDYHLVAPVTVTEEGVDGQMKGEFFSLAERSPPPFSPPAMAFPSNRSSMVYLGVSDYYFNTAGRVYLQAGVLNMDVRDHMMPSRSKFRLTTKFLGTFLPERTNASLEVGTKSNRLIGELKLDSRLLLELKHSDIGTFRVQLLQKFMDYLVPTVVLPKVNERLLRGVPLPLPAGAYLYNMVIQSYQDFLLLGADVHRD</sequence>
<comment type="function">
    <text evidence="11">The cytotoxic action of BPI is limited to many species of Gram-negative bacteria; this specificity may be explained by a strong affinity of the very basic N-terminal half for the negatively charged lipopolysaccharides that are unique to the Gram-negative bacterial outer envelope.</text>
</comment>
<dbReference type="Pfam" id="PF01273">
    <property type="entry name" value="LBP_BPI_CETP"/>
    <property type="match status" value="1"/>
</dbReference>
<dbReference type="InterPro" id="IPR017942">
    <property type="entry name" value="Lipid-bd_serum_glycop_N"/>
</dbReference>
<organism evidence="15 16">
    <name type="scientific">Jaculus jaculus</name>
    <name type="common">Lesser Egyptian jerboa</name>
    <dbReference type="NCBI Taxonomy" id="51337"/>
    <lineage>
        <taxon>Eukaryota</taxon>
        <taxon>Metazoa</taxon>
        <taxon>Chordata</taxon>
        <taxon>Craniata</taxon>
        <taxon>Vertebrata</taxon>
        <taxon>Euteleostomi</taxon>
        <taxon>Mammalia</taxon>
        <taxon>Eutheria</taxon>
        <taxon>Euarchontoglires</taxon>
        <taxon>Glires</taxon>
        <taxon>Rodentia</taxon>
        <taxon>Myomorpha</taxon>
        <taxon>Dipodoidea</taxon>
        <taxon>Dipodidae</taxon>
        <taxon>Dipodinae</taxon>
        <taxon>Jaculus</taxon>
    </lineage>
</organism>
<dbReference type="InterPro" id="IPR032942">
    <property type="entry name" value="BPI/LBP/Plunc"/>
</dbReference>
<comment type="similarity">
    <text evidence="2">Belongs to the BPI/LBP/Plunc superfamily. BPI/LBP family.</text>
</comment>
<evidence type="ECO:0000313" key="16">
    <source>
        <dbReference type="Proteomes" id="UP000694385"/>
    </source>
</evidence>
<evidence type="ECO:0000256" key="10">
    <source>
        <dbReference type="ARBA" id="ARBA00025943"/>
    </source>
</evidence>
<dbReference type="GO" id="GO:0005615">
    <property type="term" value="C:extracellular space"/>
    <property type="evidence" value="ECO:0007669"/>
    <property type="project" value="UniProtKB-UniRule"/>
</dbReference>
<evidence type="ECO:0000256" key="12">
    <source>
        <dbReference type="SAM" id="SignalP"/>
    </source>
</evidence>
<evidence type="ECO:0000256" key="1">
    <source>
        <dbReference type="ARBA" id="ARBA00004197"/>
    </source>
</evidence>
<dbReference type="Proteomes" id="UP000694385">
    <property type="component" value="Unassembled WGS sequence"/>
</dbReference>
<comment type="subcellular location">
    <subcellularLocation>
        <location evidence="1">Cytoplasmic granule membrane</location>
    </subcellularLocation>
    <subcellularLocation>
        <location evidence="11">Secreted</location>
    </subcellularLocation>
</comment>
<evidence type="ECO:0000259" key="13">
    <source>
        <dbReference type="SMART" id="SM00328"/>
    </source>
</evidence>
<dbReference type="GO" id="GO:0032715">
    <property type="term" value="P:negative regulation of interleukin-6 production"/>
    <property type="evidence" value="ECO:0007669"/>
    <property type="project" value="TreeGrafter"/>
</dbReference>
<evidence type="ECO:0000256" key="7">
    <source>
        <dbReference type="ARBA" id="ARBA00023022"/>
    </source>
</evidence>
<feature type="chain" id="PRO_5034306144" description="Bactericidal permeability-increasing protein" evidence="12">
    <location>
        <begin position="28"/>
        <end position="428"/>
    </location>
</feature>
<dbReference type="OMA" id="WKARKRF"/>
<keyword evidence="8 11" id="KW-1015">Disulfide bond</keyword>
<keyword evidence="11" id="KW-0964">Secreted</keyword>
<dbReference type="SUPFAM" id="SSF55394">
    <property type="entry name" value="Bactericidal permeability-increasing protein, BPI"/>
    <property type="match status" value="2"/>
</dbReference>
<protein>
    <recommendedName>
        <fullName evidence="3 11">Bactericidal permeability-increasing protein</fullName>
        <shortName evidence="11">BPI</shortName>
    </recommendedName>
</protein>
<feature type="domain" description="Lipid-binding serum glycoprotein C-terminal" evidence="14">
    <location>
        <begin position="275"/>
        <end position="423"/>
    </location>
</feature>
<dbReference type="Gene3D" id="3.15.20.10">
    <property type="entry name" value="Bactericidal permeability-increasing protein, domain 2"/>
    <property type="match status" value="1"/>
</dbReference>
<keyword evidence="5 11" id="KW-0399">Innate immunity</keyword>
<reference evidence="15" key="2">
    <citation type="submission" date="2025-09" db="UniProtKB">
        <authorList>
            <consortium name="Ensembl"/>
        </authorList>
    </citation>
    <scope>IDENTIFICATION</scope>
</reference>
<dbReference type="Ensembl" id="ENSJJAT00000011641.1">
    <property type="protein sequence ID" value="ENSJJAP00000005295.1"/>
    <property type="gene ID" value="ENSJJAG00000010221.1"/>
</dbReference>
<proteinExistence type="inferred from homology"/>
<dbReference type="GO" id="GO:0005737">
    <property type="term" value="C:cytoplasm"/>
    <property type="evidence" value="ECO:0007669"/>
    <property type="project" value="Ensembl"/>
</dbReference>
<dbReference type="GO" id="GO:0043031">
    <property type="term" value="P:negative regulation of macrophage activation"/>
    <property type="evidence" value="ECO:0007669"/>
    <property type="project" value="TreeGrafter"/>
</dbReference>
<dbReference type="InterPro" id="IPR017943">
    <property type="entry name" value="Bactericidal_perm-incr_a/b_dom"/>
</dbReference>
<dbReference type="Pfam" id="PF02886">
    <property type="entry name" value="LBP_BPI_CETP_C"/>
    <property type="match status" value="2"/>
</dbReference>
<dbReference type="InterPro" id="IPR001124">
    <property type="entry name" value="Lipid-bd_serum_glycop_C"/>
</dbReference>
<evidence type="ECO:0000256" key="8">
    <source>
        <dbReference type="ARBA" id="ARBA00023157"/>
    </source>
</evidence>
<dbReference type="PANTHER" id="PTHR10504">
    <property type="entry name" value="BACTERICIDAL PERMEABILITY-INCREASING BPI PROTEIN-RELATED"/>
    <property type="match status" value="1"/>
</dbReference>
<keyword evidence="11 12" id="KW-0732">Signal</keyword>
<evidence type="ECO:0000256" key="5">
    <source>
        <dbReference type="ARBA" id="ARBA00022588"/>
    </source>
</evidence>
<dbReference type="PANTHER" id="PTHR10504:SF84">
    <property type="entry name" value="BACTERICIDAL PERMEABILITY-INCREASING PROTEIN"/>
    <property type="match status" value="1"/>
</dbReference>
<evidence type="ECO:0000256" key="6">
    <source>
        <dbReference type="ARBA" id="ARBA00022859"/>
    </source>
</evidence>
<keyword evidence="9 11" id="KW-0325">Glycoprotein</keyword>
<dbReference type="CDD" id="cd00025">
    <property type="entry name" value="BPI1"/>
    <property type="match status" value="1"/>
</dbReference>
<evidence type="ECO:0000256" key="2">
    <source>
        <dbReference type="ARBA" id="ARBA00007292"/>
    </source>
</evidence>
<evidence type="ECO:0000313" key="15">
    <source>
        <dbReference type="Ensembl" id="ENSJJAP00000005295.1"/>
    </source>
</evidence>
<feature type="domain" description="Lipid-binding serum glycoprotein N-terminal" evidence="13">
    <location>
        <begin position="35"/>
        <end position="260"/>
    </location>
</feature>
<dbReference type="SMART" id="SM00328">
    <property type="entry name" value="BPI1"/>
    <property type="match status" value="1"/>
</dbReference>
<dbReference type="Gene3D" id="3.15.10.10">
    <property type="entry name" value="Bactericidal permeability-increasing protein, domain 1"/>
    <property type="match status" value="1"/>
</dbReference>
<dbReference type="GO" id="GO:0031663">
    <property type="term" value="P:lipopolysaccharide-mediated signaling pathway"/>
    <property type="evidence" value="ECO:0007669"/>
    <property type="project" value="TreeGrafter"/>
</dbReference>
<feature type="signal peptide" evidence="12">
    <location>
        <begin position="1"/>
        <end position="27"/>
    </location>
</feature>
<evidence type="ECO:0000256" key="4">
    <source>
        <dbReference type="ARBA" id="ARBA00022529"/>
    </source>
</evidence>
<dbReference type="GO" id="GO:0050829">
    <property type="term" value="P:defense response to Gram-negative bacterium"/>
    <property type="evidence" value="ECO:0007669"/>
    <property type="project" value="UniProtKB-UniRule"/>
</dbReference>
<evidence type="ECO:0000256" key="11">
    <source>
        <dbReference type="RuleBase" id="RU369039"/>
    </source>
</evidence>